<feature type="chain" id="PRO_5041252344" evidence="2">
    <location>
        <begin position="19"/>
        <end position="393"/>
    </location>
</feature>
<keyword evidence="4" id="KW-1185">Reference proteome</keyword>
<protein>
    <submittedName>
        <fullName evidence="3">Uncharacterized protein</fullName>
    </submittedName>
</protein>
<dbReference type="EMBL" id="JANBVN010000010">
    <property type="protein sequence ID" value="KAJ9164673.1"/>
    <property type="molecule type" value="Genomic_DNA"/>
</dbReference>
<keyword evidence="2" id="KW-0732">Signal</keyword>
<evidence type="ECO:0000256" key="2">
    <source>
        <dbReference type="SAM" id="SignalP"/>
    </source>
</evidence>
<evidence type="ECO:0000313" key="4">
    <source>
        <dbReference type="Proteomes" id="UP001174691"/>
    </source>
</evidence>
<evidence type="ECO:0000256" key="1">
    <source>
        <dbReference type="SAM" id="MobiDB-lite"/>
    </source>
</evidence>
<accession>A0AA38W137</accession>
<comment type="caution">
    <text evidence="3">The sequence shown here is derived from an EMBL/GenBank/DDBJ whole genome shotgun (WGS) entry which is preliminary data.</text>
</comment>
<dbReference type="AlphaFoldDB" id="A0AA38W137"/>
<feature type="compositionally biased region" description="Polar residues" evidence="1">
    <location>
        <begin position="294"/>
        <end position="304"/>
    </location>
</feature>
<feature type="compositionally biased region" description="Polar residues" evidence="1">
    <location>
        <begin position="197"/>
        <end position="217"/>
    </location>
</feature>
<evidence type="ECO:0000313" key="3">
    <source>
        <dbReference type="EMBL" id="KAJ9164673.1"/>
    </source>
</evidence>
<dbReference type="Proteomes" id="UP001174691">
    <property type="component" value="Unassembled WGS sequence"/>
</dbReference>
<feature type="compositionally biased region" description="Basic and acidic residues" evidence="1">
    <location>
        <begin position="124"/>
        <end position="140"/>
    </location>
</feature>
<proteinExistence type="predicted"/>
<feature type="compositionally biased region" description="Basic and acidic residues" evidence="1">
    <location>
        <begin position="179"/>
        <end position="196"/>
    </location>
</feature>
<feature type="compositionally biased region" description="Basic and acidic residues" evidence="1">
    <location>
        <begin position="99"/>
        <end position="116"/>
    </location>
</feature>
<organism evidence="3 4">
    <name type="scientific">Coniochaeta hoffmannii</name>
    <dbReference type="NCBI Taxonomy" id="91930"/>
    <lineage>
        <taxon>Eukaryota</taxon>
        <taxon>Fungi</taxon>
        <taxon>Dikarya</taxon>
        <taxon>Ascomycota</taxon>
        <taxon>Pezizomycotina</taxon>
        <taxon>Sordariomycetes</taxon>
        <taxon>Sordariomycetidae</taxon>
        <taxon>Coniochaetales</taxon>
        <taxon>Coniochaetaceae</taxon>
        <taxon>Coniochaeta</taxon>
    </lineage>
</organism>
<feature type="signal peptide" evidence="2">
    <location>
        <begin position="1"/>
        <end position="18"/>
    </location>
</feature>
<reference evidence="3" key="1">
    <citation type="submission" date="2022-07" db="EMBL/GenBank/DDBJ databases">
        <title>Fungi with potential for degradation of polypropylene.</title>
        <authorList>
            <person name="Gostincar C."/>
        </authorList>
    </citation>
    <scope>NUCLEOTIDE SEQUENCE</scope>
    <source>
        <strain evidence="3">EXF-13287</strain>
    </source>
</reference>
<gene>
    <name evidence="3" type="ORF">NKR19_g1105</name>
</gene>
<feature type="compositionally biased region" description="Basic and acidic residues" evidence="1">
    <location>
        <begin position="271"/>
        <end position="293"/>
    </location>
</feature>
<feature type="compositionally biased region" description="Basic and acidic residues" evidence="1">
    <location>
        <begin position="152"/>
        <end position="170"/>
    </location>
</feature>
<feature type="region of interest" description="Disordered" evidence="1">
    <location>
        <begin position="79"/>
        <end position="369"/>
    </location>
</feature>
<name>A0AA38W137_9PEZI</name>
<sequence length="393" mass="42264">MVAKTLILALALAAGALATPIDVRDSYVQGSNILDAVDPTDAEAFTQHGVTLEGPSSNKKREGTMFGYFGVSPVSWLSPDQKTSATHEGHTGVSSPIKEVSKPDKKVQNKHKDGNGRQHGAHGGHGDKEESKEEKEHHSSETNYGQDSYGADSKEEHKPEHKSETKDEHNYGQNSYGGEAKDDKPSGETKEEHGSSEHNYGQNSYGTESNGEQTQSSEPKEQHGPETNYGQSSYGGETKGEHEQGGHGGHGGPSGEEHQQIQHEDEEEADHCDAEQSKEEEHKQEEHKQEENHGQNSYGTGSQEEQPKEKENYGQNSYGGPSAAAEEQPATQEGPRYPAGNATEATGGKPTETKGEAKKPSTVQVAGTPGTHRVDVQAVLALMVAVAMATYFL</sequence>